<proteinExistence type="predicted"/>
<keyword evidence="2" id="KW-1185">Reference proteome</keyword>
<comment type="caution">
    <text evidence="1">The sequence shown here is derived from an EMBL/GenBank/DDBJ whole genome shotgun (WGS) entry which is preliminary data.</text>
</comment>
<reference evidence="1" key="1">
    <citation type="submission" date="2020-11" db="EMBL/GenBank/DDBJ databases">
        <title>Nocardioides sp. CBS4Y-1, whole genome shotgun sequence.</title>
        <authorList>
            <person name="Tuo L."/>
        </authorList>
    </citation>
    <scope>NUCLEOTIDE SEQUENCE</scope>
    <source>
        <strain evidence="1">CBS4Y-1</strain>
    </source>
</reference>
<dbReference type="RefSeq" id="WP_194504432.1">
    <property type="nucleotide sequence ID" value="NZ_JADIVZ010000009.1"/>
</dbReference>
<dbReference type="Proteomes" id="UP000656804">
    <property type="component" value="Unassembled WGS sequence"/>
</dbReference>
<organism evidence="1 2">
    <name type="scientific">Nocardioides acrostichi</name>
    <dbReference type="NCBI Taxonomy" id="2784339"/>
    <lineage>
        <taxon>Bacteria</taxon>
        <taxon>Bacillati</taxon>
        <taxon>Actinomycetota</taxon>
        <taxon>Actinomycetes</taxon>
        <taxon>Propionibacteriales</taxon>
        <taxon>Nocardioidaceae</taxon>
        <taxon>Nocardioides</taxon>
    </lineage>
</organism>
<dbReference type="AlphaFoldDB" id="A0A930V3I2"/>
<evidence type="ECO:0000313" key="2">
    <source>
        <dbReference type="Proteomes" id="UP000656804"/>
    </source>
</evidence>
<evidence type="ECO:0000313" key="1">
    <source>
        <dbReference type="EMBL" id="MBF4163186.1"/>
    </source>
</evidence>
<accession>A0A930V3I2</accession>
<name>A0A930V3I2_9ACTN</name>
<protein>
    <submittedName>
        <fullName evidence="1">Uncharacterized protein</fullName>
    </submittedName>
</protein>
<dbReference type="EMBL" id="JADIVZ010000009">
    <property type="protein sequence ID" value="MBF4163186.1"/>
    <property type="molecule type" value="Genomic_DNA"/>
</dbReference>
<sequence>MRGRALLAGAGLVALMGVHGCSSDPQADYCHTVEDHQDDFSEAVAQGGPTALLTVLPDMVDLRDQAPDDIQGQWQQVTGRLLALRKALDDAGVDPTSYDRDKPPSDLSAADKTAIDAAAKQLVSADTVTAFEQIQTQVRDVCHTPLYR</sequence>
<gene>
    <name evidence="1" type="ORF">ISG29_15940</name>
</gene>